<dbReference type="InterPro" id="IPR000488">
    <property type="entry name" value="Death_dom"/>
</dbReference>
<dbReference type="SUPFAM" id="SSF47986">
    <property type="entry name" value="DEATH domain"/>
    <property type="match status" value="2"/>
</dbReference>
<dbReference type="Pfam" id="PF00531">
    <property type="entry name" value="Death"/>
    <property type="match status" value="1"/>
</dbReference>
<protein>
    <recommendedName>
        <fullName evidence="6">Death domain-containing protein</fullName>
    </recommendedName>
</protein>
<dbReference type="PROSITE" id="PS50017">
    <property type="entry name" value="DEATH_DOMAIN"/>
    <property type="match status" value="1"/>
</dbReference>
<dbReference type="SMART" id="SM00005">
    <property type="entry name" value="DEATH"/>
    <property type="match status" value="1"/>
</dbReference>
<evidence type="ECO:0000259" key="3">
    <source>
        <dbReference type="PROSITE" id="PS50209"/>
    </source>
</evidence>
<dbReference type="PANTHER" id="PTHR15077:SF9">
    <property type="entry name" value="C-TERMINAL OF ROC (COR) DOMAIN-CONTAINING PROTEIN"/>
    <property type="match status" value="1"/>
</dbReference>
<dbReference type="InterPro" id="IPR001315">
    <property type="entry name" value="CARD"/>
</dbReference>
<sequence>MIIRGVKANRRNLIISFNRCKSPLLVENSKKLYTFTELEDCNVTDATLVQFTKIFVQRKRNKTTDMDDKDVKTMLSKLRNQRIKSNIIPDQICLFLEQRQVISSQDKASVEQKGDPSVKMLILLSLITRKGLEAYNTFVQALEENELFLVACHLYKEEKAITLSKLENKTKNIAEVREQLSCKEEEVDKLKKEKAEALSELEEKKEDIEKLREKLSVRKEEVKKLKEDTTRENDHQQRVVTSQDIQKIVDDVDDITRDLVASLRMPTPLGRNIEEEKTKKRDRIWEVLIKWKYSKGYRATLSTLKDVLLKLNQTKAAIKLSEMEELNEDVKHARAQSAKLRDDCDQLKEDLEKKSEELKNCSKELKQSRRAAKEMKTKKRIYVRAQSARSRNKLHQFNDNLEEEQRGHKTAGEHRLTDRHVEKICKDLGCCWQDLGKALKLPNPKIHDIDRTCHLSAAKAKEMLKKWRDQENDGATVKALVVALYEIGRFNVVENHLDPRACEGRTREYEEVWNKLCGPRDAI</sequence>
<evidence type="ECO:0000313" key="5">
    <source>
        <dbReference type="Proteomes" id="UP000225706"/>
    </source>
</evidence>
<dbReference type="AlphaFoldDB" id="A0A2B4S6S1"/>
<keyword evidence="1" id="KW-0175">Coiled coil</keyword>
<reference evidence="5" key="1">
    <citation type="journal article" date="2017" name="bioRxiv">
        <title>Comparative analysis of the genomes of Stylophora pistillata and Acropora digitifera provides evidence for extensive differences between species of corals.</title>
        <authorList>
            <person name="Voolstra C.R."/>
            <person name="Li Y."/>
            <person name="Liew Y.J."/>
            <person name="Baumgarten S."/>
            <person name="Zoccola D."/>
            <person name="Flot J.-F."/>
            <person name="Tambutte S."/>
            <person name="Allemand D."/>
            <person name="Aranda M."/>
        </authorList>
    </citation>
    <scope>NUCLEOTIDE SEQUENCE [LARGE SCALE GENOMIC DNA]</scope>
</reference>
<proteinExistence type="predicted"/>
<feature type="coiled-coil region" evidence="1">
    <location>
        <begin position="316"/>
        <end position="378"/>
    </location>
</feature>
<dbReference type="Proteomes" id="UP000225706">
    <property type="component" value="Unassembled WGS sequence"/>
</dbReference>
<dbReference type="CDD" id="cd01671">
    <property type="entry name" value="CARD"/>
    <property type="match status" value="1"/>
</dbReference>
<comment type="caution">
    <text evidence="4">The sequence shown here is derived from an EMBL/GenBank/DDBJ whole genome shotgun (WGS) entry which is preliminary data.</text>
</comment>
<evidence type="ECO:0000256" key="1">
    <source>
        <dbReference type="SAM" id="Coils"/>
    </source>
</evidence>
<feature type="domain" description="Death" evidence="2">
    <location>
        <begin position="432"/>
        <end position="494"/>
    </location>
</feature>
<keyword evidence="5" id="KW-1185">Reference proteome</keyword>
<dbReference type="CDD" id="cd01670">
    <property type="entry name" value="Death"/>
    <property type="match status" value="1"/>
</dbReference>
<dbReference type="InterPro" id="IPR016729">
    <property type="entry name" value="FADD"/>
</dbReference>
<dbReference type="EMBL" id="LSMT01000182">
    <property type="protein sequence ID" value="PFX24222.1"/>
    <property type="molecule type" value="Genomic_DNA"/>
</dbReference>
<evidence type="ECO:0000313" key="4">
    <source>
        <dbReference type="EMBL" id="PFX24222.1"/>
    </source>
</evidence>
<dbReference type="InterPro" id="IPR011029">
    <property type="entry name" value="DEATH-like_dom_sf"/>
</dbReference>
<dbReference type="Pfam" id="PF00619">
    <property type="entry name" value="CARD"/>
    <property type="match status" value="1"/>
</dbReference>
<dbReference type="PANTHER" id="PTHR15077">
    <property type="entry name" value="FAS-ASSOCIATING DEATH DOMAIN-CONTAINING PROTEIN FADD"/>
    <property type="match status" value="1"/>
</dbReference>
<organism evidence="4 5">
    <name type="scientific">Stylophora pistillata</name>
    <name type="common">Smooth cauliflower coral</name>
    <dbReference type="NCBI Taxonomy" id="50429"/>
    <lineage>
        <taxon>Eukaryota</taxon>
        <taxon>Metazoa</taxon>
        <taxon>Cnidaria</taxon>
        <taxon>Anthozoa</taxon>
        <taxon>Hexacorallia</taxon>
        <taxon>Scleractinia</taxon>
        <taxon>Astrocoeniina</taxon>
        <taxon>Pocilloporidae</taxon>
        <taxon>Stylophora</taxon>
    </lineage>
</organism>
<gene>
    <name evidence="4" type="ORF">AWC38_SpisGene11191</name>
</gene>
<dbReference type="GO" id="GO:0042981">
    <property type="term" value="P:regulation of apoptotic process"/>
    <property type="evidence" value="ECO:0007669"/>
    <property type="project" value="InterPro"/>
</dbReference>
<feature type="domain" description="CARD" evidence="3">
    <location>
        <begin position="67"/>
        <end position="157"/>
    </location>
</feature>
<dbReference type="Gene3D" id="1.10.533.10">
    <property type="entry name" value="Death Domain, Fas"/>
    <property type="match status" value="3"/>
</dbReference>
<dbReference type="PROSITE" id="PS50209">
    <property type="entry name" value="CARD"/>
    <property type="match status" value="1"/>
</dbReference>
<name>A0A2B4S6S1_STYPI</name>
<dbReference type="GO" id="GO:0007165">
    <property type="term" value="P:signal transduction"/>
    <property type="evidence" value="ECO:0007669"/>
    <property type="project" value="InterPro"/>
</dbReference>
<evidence type="ECO:0000259" key="2">
    <source>
        <dbReference type="PROSITE" id="PS50017"/>
    </source>
</evidence>
<evidence type="ECO:0008006" key="6">
    <source>
        <dbReference type="Google" id="ProtNLM"/>
    </source>
</evidence>
<feature type="coiled-coil region" evidence="1">
    <location>
        <begin position="163"/>
        <end position="232"/>
    </location>
</feature>
<accession>A0A2B4S6S1</accession>